<feature type="transmembrane region" description="Helical" evidence="6">
    <location>
        <begin position="65"/>
        <end position="82"/>
    </location>
</feature>
<dbReference type="Pfam" id="PF04932">
    <property type="entry name" value="Wzy_C"/>
    <property type="match status" value="1"/>
</dbReference>
<feature type="transmembrane region" description="Helical" evidence="6">
    <location>
        <begin position="260"/>
        <end position="283"/>
    </location>
</feature>
<dbReference type="OrthoDB" id="9796592at2"/>
<keyword evidence="9" id="KW-1185">Reference proteome</keyword>
<feature type="transmembrane region" description="Helical" evidence="6">
    <location>
        <begin position="89"/>
        <end position="105"/>
    </location>
</feature>
<dbReference type="STRING" id="1235591.CAK95_22550"/>
<keyword evidence="3 6" id="KW-1133">Transmembrane helix</keyword>
<sequence>MITLDQARRLTDEQSVKSASRARRPATDITPSRPVSRGATQILEFFLFLTILVSCFVFIEPSPYEFAMGPLAFGCLIAGVTIRRELLPMIWLLLLWNIGGAIAYFRVSDIDLTDRFVIITLFMAMSAIIFASLFSTDSVRRLRIMRIAYIIAALVAATAGIIGYFNLTAGLGELFAPGGRARGPFKDPNVYGPFLILPILFLLQSLLSRGLRILPTAILLVILFGFFLSFSRGAWIHFVLSGVIMLGLMIVTAENHRTRLRLILLGAVCVGLLAAAMAAALSFDAIANMFKERAQAVQSYDVGSGGRFTMQILALTEVLNYPFGMGPFAFSEAYGIQQHNVYLQAFLVYGWIGGLAYIALIVLTLIAGLGAALKRTPWQPYLIAVYATFVGEVGEGIVIDTDHWRHFFLLLGVIWGLVAASRDFKRRLA</sequence>
<reference evidence="8 9" key="1">
    <citation type="submission" date="2017-05" db="EMBL/GenBank/DDBJ databases">
        <title>Full genome sequence of Pseudorhodoplanes sinuspersici.</title>
        <authorList>
            <person name="Dastgheib S.M.M."/>
            <person name="Shavandi M."/>
            <person name="Tirandaz H."/>
        </authorList>
    </citation>
    <scope>NUCLEOTIDE SEQUENCE [LARGE SCALE GENOMIC DNA]</scope>
    <source>
        <strain evidence="8 9">RIPI110</strain>
    </source>
</reference>
<feature type="transmembrane region" description="Helical" evidence="6">
    <location>
        <begin position="189"/>
        <end position="206"/>
    </location>
</feature>
<comment type="subcellular location">
    <subcellularLocation>
        <location evidence="1">Membrane</location>
        <topology evidence="1">Multi-pass membrane protein</topology>
    </subcellularLocation>
</comment>
<feature type="transmembrane region" description="Helical" evidence="6">
    <location>
        <begin position="42"/>
        <end position="59"/>
    </location>
</feature>
<dbReference type="InterPro" id="IPR007016">
    <property type="entry name" value="O-antigen_ligase-rel_domated"/>
</dbReference>
<dbReference type="EMBL" id="CP021112">
    <property type="protein sequence ID" value="ARQ01576.1"/>
    <property type="molecule type" value="Genomic_DNA"/>
</dbReference>
<evidence type="ECO:0000256" key="3">
    <source>
        <dbReference type="ARBA" id="ARBA00022989"/>
    </source>
</evidence>
<gene>
    <name evidence="8" type="ORF">CAK95_22550</name>
</gene>
<evidence type="ECO:0000313" key="8">
    <source>
        <dbReference type="EMBL" id="ARQ01576.1"/>
    </source>
</evidence>
<feature type="transmembrane region" description="Helical" evidence="6">
    <location>
        <begin position="405"/>
        <end position="424"/>
    </location>
</feature>
<feature type="transmembrane region" description="Helical" evidence="6">
    <location>
        <begin position="348"/>
        <end position="369"/>
    </location>
</feature>
<dbReference type="PANTHER" id="PTHR37422:SF21">
    <property type="entry name" value="EXOQ-LIKE PROTEIN"/>
    <property type="match status" value="1"/>
</dbReference>
<feature type="transmembrane region" description="Helical" evidence="6">
    <location>
        <begin position="117"/>
        <end position="135"/>
    </location>
</feature>
<keyword evidence="4 6" id="KW-0472">Membrane</keyword>
<dbReference type="InterPro" id="IPR051533">
    <property type="entry name" value="WaaL-like"/>
</dbReference>
<evidence type="ECO:0000256" key="5">
    <source>
        <dbReference type="SAM" id="MobiDB-lite"/>
    </source>
</evidence>
<feature type="transmembrane region" description="Helical" evidence="6">
    <location>
        <begin position="235"/>
        <end position="253"/>
    </location>
</feature>
<keyword evidence="2 6" id="KW-0812">Transmembrane</keyword>
<evidence type="ECO:0000256" key="2">
    <source>
        <dbReference type="ARBA" id="ARBA00022692"/>
    </source>
</evidence>
<feature type="transmembrane region" description="Helical" evidence="6">
    <location>
        <begin position="213"/>
        <end position="229"/>
    </location>
</feature>
<feature type="domain" description="O-antigen ligase-related" evidence="7">
    <location>
        <begin position="218"/>
        <end position="358"/>
    </location>
</feature>
<dbReference type="GO" id="GO:0016020">
    <property type="term" value="C:membrane"/>
    <property type="evidence" value="ECO:0007669"/>
    <property type="project" value="UniProtKB-SubCell"/>
</dbReference>
<name>A0A1W6ZW88_9HYPH</name>
<feature type="compositionally biased region" description="Basic and acidic residues" evidence="5">
    <location>
        <begin position="1"/>
        <end position="15"/>
    </location>
</feature>
<proteinExistence type="predicted"/>
<organism evidence="8 9">
    <name type="scientific">Pseudorhodoplanes sinuspersici</name>
    <dbReference type="NCBI Taxonomy" id="1235591"/>
    <lineage>
        <taxon>Bacteria</taxon>
        <taxon>Pseudomonadati</taxon>
        <taxon>Pseudomonadota</taxon>
        <taxon>Alphaproteobacteria</taxon>
        <taxon>Hyphomicrobiales</taxon>
        <taxon>Pseudorhodoplanes</taxon>
    </lineage>
</organism>
<feature type="transmembrane region" description="Helical" evidence="6">
    <location>
        <begin position="381"/>
        <end position="399"/>
    </location>
</feature>
<dbReference type="AlphaFoldDB" id="A0A1W6ZW88"/>
<evidence type="ECO:0000313" key="9">
    <source>
        <dbReference type="Proteomes" id="UP000194137"/>
    </source>
</evidence>
<protein>
    <recommendedName>
        <fullName evidence="7">O-antigen ligase-related domain-containing protein</fullName>
    </recommendedName>
</protein>
<feature type="transmembrane region" description="Helical" evidence="6">
    <location>
        <begin position="147"/>
        <end position="169"/>
    </location>
</feature>
<evidence type="ECO:0000256" key="1">
    <source>
        <dbReference type="ARBA" id="ARBA00004141"/>
    </source>
</evidence>
<feature type="region of interest" description="Disordered" evidence="5">
    <location>
        <begin position="1"/>
        <end position="33"/>
    </location>
</feature>
<evidence type="ECO:0000256" key="6">
    <source>
        <dbReference type="SAM" id="Phobius"/>
    </source>
</evidence>
<dbReference type="PANTHER" id="PTHR37422">
    <property type="entry name" value="TEICHURONIC ACID BIOSYNTHESIS PROTEIN TUAE"/>
    <property type="match status" value="1"/>
</dbReference>
<accession>A0A1W6ZW88</accession>
<evidence type="ECO:0000256" key="4">
    <source>
        <dbReference type="ARBA" id="ARBA00023136"/>
    </source>
</evidence>
<evidence type="ECO:0000259" key="7">
    <source>
        <dbReference type="Pfam" id="PF04932"/>
    </source>
</evidence>
<dbReference type="Proteomes" id="UP000194137">
    <property type="component" value="Chromosome"/>
</dbReference>
<dbReference type="RefSeq" id="WP_086089967.1">
    <property type="nucleotide sequence ID" value="NZ_CP021112.1"/>
</dbReference>
<dbReference type="KEGG" id="psin:CAK95_22550"/>